<dbReference type="AlphaFoldDB" id="A0A6C0AT44"/>
<sequence>MSKLCNKSFISEYCFIDDHETHIDLFIQNKNNYENKILKCRKGHDLILVNGEKNKRHFRHKHSCDVGGNPMTEWHSEWQSYFPNTEILFPKKSTQIKDRYADVQLNGKQILEIQHSRYERDEIDNRKQDYQLHNIEIFWLVHGDNSIDVKVLEYSNRVYLEFKADHWKYESFMSYEYIYIDINSIIYKVYPKNIKSHMIDVENGKTKEEFIESLKNGIDIWKNDPPTQCNLFIRQQGAGNGKTYGIIKMLEDDDKANYINFIYITKQHSAKHIIKTEFESQRQNFQYLKNIEIIDANKKYIIKYFNEKSGKRCQVIIATIDSFTYSIGNKENNYYDKFEGLIYTIMEGYIESKKCGTIQFAGVNPKLNKETLVVIDEFQDPPEHYAKAIIQIMLNKHIDVYIVGDMLQSISNERNAFTFFMENEFPSINIIKINPSNICRRFIHPKLIEFVNYMIPFEKYGLPQVTPYKEYDGPYYEPLVFFTGKRIDTISSNEKNAEIIVDEVNKIMYQYEEEVNINNCFPEDFLIVTPFTIKNPLADALLLAINIFWEKKFTNEPEYIKKWNNAANIDDYYRYAIFHKSEEGSSIDLSESEKSTRIVSDHSSKGDGRNVVFLIGFTESAIKKFSGTNDSLVYDSLLNVAITRMKEKMYIRYENNNDDIARRINIYRNTNGENICQDNKPNITITNYIKYNDIISTAMNQSFEQFYETIIQNTELEHYKEEKKDEKKIVDMGNHIIRYSSLFVTILLEIVNKEMVNPDSEIKKQIKAILHKISESDITPTNDMKGYYILLKSDKEIPIIKISNKGKDYVMYFNIIFEVCKIVRDKIKVFLKSPSTFILCPIECIILNYMIQIIHQKEKSDININDIYNIIDIYNDSFNNNIGHEHCLCKKYFNKKCIERKNKKIDDMKLYLIKHFEKTQDVKNVMTLFHNKFPKINWLMNQTIYLEGNDSFKISKKFGLIGYDDENVVIGYIKPQFNSLNYNEILMSSIFDTYLIQNVKKIGNQDTISENYKRFYGKKVISCIFTLDKNEPYYIDWGNLIGENIHIIKNTIYLNVMEKYKLENNMVYYFYSYWRLYCPEDDKKPSKFIKFLEEKLNDHEKKIIACKFPTYLKEFLYYIQFELDNCKKAEKECLLKKYENSDFFLEKLETKLEVSLRRYLAIYESDETDDE</sequence>
<evidence type="ECO:0000259" key="1">
    <source>
        <dbReference type="Pfam" id="PF06054"/>
    </source>
</evidence>
<proteinExistence type="predicted"/>
<reference evidence="2" key="1">
    <citation type="journal article" date="2020" name="Nature">
        <title>Giant virus diversity and host interactions through global metagenomics.</title>
        <authorList>
            <person name="Schulz F."/>
            <person name="Roux S."/>
            <person name="Paez-Espino D."/>
            <person name="Jungbluth S."/>
            <person name="Walsh D.A."/>
            <person name="Denef V.J."/>
            <person name="McMahon K.D."/>
            <person name="Konstantinidis K.T."/>
            <person name="Eloe-Fadrosh E.A."/>
            <person name="Kyrpides N.C."/>
            <person name="Woyke T."/>
        </authorList>
    </citation>
    <scope>NUCLEOTIDE SEQUENCE</scope>
    <source>
        <strain evidence="2">GVMAG-S-1101165-79</strain>
    </source>
</reference>
<dbReference type="Pfam" id="PF06054">
    <property type="entry name" value="CoiA_nuc"/>
    <property type="match status" value="1"/>
</dbReference>
<organism evidence="2">
    <name type="scientific">viral metagenome</name>
    <dbReference type="NCBI Taxonomy" id="1070528"/>
    <lineage>
        <taxon>unclassified sequences</taxon>
        <taxon>metagenomes</taxon>
        <taxon>organismal metagenomes</taxon>
    </lineage>
</organism>
<accession>A0A6C0AT44</accession>
<feature type="domain" description="Competence protein CoiA nuclease-like" evidence="1">
    <location>
        <begin position="99"/>
        <end position="146"/>
    </location>
</feature>
<dbReference type="InterPro" id="IPR010330">
    <property type="entry name" value="CoiA_nuc"/>
</dbReference>
<evidence type="ECO:0000313" key="2">
    <source>
        <dbReference type="EMBL" id="QHS82445.1"/>
    </source>
</evidence>
<dbReference type="Gene3D" id="3.40.50.300">
    <property type="entry name" value="P-loop containing nucleotide triphosphate hydrolases"/>
    <property type="match status" value="2"/>
</dbReference>
<name>A0A6C0AT44_9ZZZZ</name>
<dbReference type="InterPro" id="IPR027417">
    <property type="entry name" value="P-loop_NTPase"/>
</dbReference>
<protein>
    <recommendedName>
        <fullName evidence="1">Competence protein CoiA nuclease-like domain-containing protein</fullName>
    </recommendedName>
</protein>
<dbReference type="EMBL" id="MN740768">
    <property type="protein sequence ID" value="QHS82445.1"/>
    <property type="molecule type" value="Genomic_DNA"/>
</dbReference>
<dbReference type="SUPFAM" id="SSF52540">
    <property type="entry name" value="P-loop containing nucleoside triphosphate hydrolases"/>
    <property type="match status" value="1"/>
</dbReference>